<reference evidence="1" key="1">
    <citation type="journal article" date="2022" name="Front. Genet.">
        <title>Chromosome-Scale Assembly of the Dendrobium nobile Genome Provides Insights Into the Molecular Mechanism of the Biosynthesis of the Medicinal Active Ingredient of Dendrobium.</title>
        <authorList>
            <person name="Xu Q."/>
            <person name="Niu S.-C."/>
            <person name="Li K.-L."/>
            <person name="Zheng P.-J."/>
            <person name="Zhang X.-J."/>
            <person name="Jia Y."/>
            <person name="Liu Y."/>
            <person name="Niu Y.-X."/>
            <person name="Yu L.-H."/>
            <person name="Chen D.-F."/>
            <person name="Zhang G.-Q."/>
        </authorList>
    </citation>
    <scope>NUCLEOTIDE SEQUENCE</scope>
    <source>
        <tissue evidence="1">Leaf</tissue>
    </source>
</reference>
<dbReference type="Proteomes" id="UP000829196">
    <property type="component" value="Unassembled WGS sequence"/>
</dbReference>
<proteinExistence type="predicted"/>
<organism evidence="1 2">
    <name type="scientific">Dendrobium nobile</name>
    <name type="common">Orchid</name>
    <dbReference type="NCBI Taxonomy" id="94219"/>
    <lineage>
        <taxon>Eukaryota</taxon>
        <taxon>Viridiplantae</taxon>
        <taxon>Streptophyta</taxon>
        <taxon>Embryophyta</taxon>
        <taxon>Tracheophyta</taxon>
        <taxon>Spermatophyta</taxon>
        <taxon>Magnoliopsida</taxon>
        <taxon>Liliopsida</taxon>
        <taxon>Asparagales</taxon>
        <taxon>Orchidaceae</taxon>
        <taxon>Epidendroideae</taxon>
        <taxon>Malaxideae</taxon>
        <taxon>Dendrobiinae</taxon>
        <taxon>Dendrobium</taxon>
    </lineage>
</organism>
<evidence type="ECO:0000313" key="2">
    <source>
        <dbReference type="Proteomes" id="UP000829196"/>
    </source>
</evidence>
<sequence length="68" mass="7720">MIRILTLAHMLGKKPENKWPIFDSSSIRKKIEGIRRSAYFGDERCITYTHASIIGLSLGELAYSSYKG</sequence>
<comment type="caution">
    <text evidence="1">The sequence shown here is derived from an EMBL/GenBank/DDBJ whole genome shotgun (WGS) entry which is preliminary data.</text>
</comment>
<name>A0A8T3BWS0_DENNO</name>
<dbReference type="AlphaFoldDB" id="A0A8T3BWS0"/>
<gene>
    <name evidence="1" type="ORF">KFK09_004911</name>
</gene>
<protein>
    <submittedName>
        <fullName evidence="1">Uncharacterized protein</fullName>
    </submittedName>
</protein>
<keyword evidence="2" id="KW-1185">Reference proteome</keyword>
<evidence type="ECO:0000313" key="1">
    <source>
        <dbReference type="EMBL" id="KAI0522532.1"/>
    </source>
</evidence>
<dbReference type="EMBL" id="JAGYWB010000005">
    <property type="protein sequence ID" value="KAI0522532.1"/>
    <property type="molecule type" value="Genomic_DNA"/>
</dbReference>
<accession>A0A8T3BWS0</accession>